<protein>
    <submittedName>
        <fullName evidence="2">Uncharacterized protein</fullName>
    </submittedName>
</protein>
<proteinExistence type="predicted"/>
<gene>
    <name evidence="2" type="ORF">H4R20_006828</name>
</gene>
<reference evidence="2" key="1">
    <citation type="submission" date="2022-07" db="EMBL/GenBank/DDBJ databases">
        <title>Phylogenomic reconstructions and comparative analyses of Kickxellomycotina fungi.</title>
        <authorList>
            <person name="Reynolds N.K."/>
            <person name="Stajich J.E."/>
            <person name="Barry K."/>
            <person name="Grigoriev I.V."/>
            <person name="Crous P."/>
            <person name="Smith M.E."/>
        </authorList>
    </citation>
    <scope>NUCLEOTIDE SEQUENCE</scope>
    <source>
        <strain evidence="2">NRRL 1565</strain>
    </source>
</reference>
<feature type="region of interest" description="Disordered" evidence="1">
    <location>
        <begin position="280"/>
        <end position="311"/>
    </location>
</feature>
<dbReference type="Proteomes" id="UP001140094">
    <property type="component" value="Unassembled WGS sequence"/>
</dbReference>
<sequence length="311" mass="35812">MEPNKAADLDITPLLSKAEESESKDRLNSLPWVRVGNNLMYPDAVRKEPRLSTEHEHMQWLDSPVDAESNTAIRDVIASNYKILHRARHTPEFLFAPATPPERQQRGNTYDRPTCTMFFGIDFSMLDINDKILKDLDQLDDMDRPFSAYAGVIYLQSEKSLSTKRNLCKGPLLGVSAEFRHFLMMLNRSRTALPEEMNRRTGGMPLLRYVFTIRGFKICYNLAPNISSLISGRKMSPHDNQYFYELLRKRGIAVLWFDSYAGILDKNLAWEFIDQLQSYSDDRESPPKVWDDEYLRTRSPSARQSGVSGTT</sequence>
<evidence type="ECO:0000313" key="3">
    <source>
        <dbReference type="Proteomes" id="UP001140094"/>
    </source>
</evidence>
<feature type="compositionally biased region" description="Basic and acidic residues" evidence="1">
    <location>
        <begin position="280"/>
        <end position="296"/>
    </location>
</feature>
<feature type="compositionally biased region" description="Polar residues" evidence="1">
    <location>
        <begin position="298"/>
        <end position="311"/>
    </location>
</feature>
<accession>A0A9W8LNA1</accession>
<feature type="non-terminal residue" evidence="2">
    <location>
        <position position="311"/>
    </location>
</feature>
<keyword evidence="3" id="KW-1185">Reference proteome</keyword>
<dbReference type="AlphaFoldDB" id="A0A9W8LNA1"/>
<comment type="caution">
    <text evidence="2">The sequence shown here is derived from an EMBL/GenBank/DDBJ whole genome shotgun (WGS) entry which is preliminary data.</text>
</comment>
<organism evidence="2 3">
    <name type="scientific">Coemansia guatemalensis</name>
    <dbReference type="NCBI Taxonomy" id="2761395"/>
    <lineage>
        <taxon>Eukaryota</taxon>
        <taxon>Fungi</taxon>
        <taxon>Fungi incertae sedis</taxon>
        <taxon>Zoopagomycota</taxon>
        <taxon>Kickxellomycotina</taxon>
        <taxon>Kickxellomycetes</taxon>
        <taxon>Kickxellales</taxon>
        <taxon>Kickxellaceae</taxon>
        <taxon>Coemansia</taxon>
    </lineage>
</organism>
<evidence type="ECO:0000256" key="1">
    <source>
        <dbReference type="SAM" id="MobiDB-lite"/>
    </source>
</evidence>
<evidence type="ECO:0000313" key="2">
    <source>
        <dbReference type="EMBL" id="KAJ2791720.1"/>
    </source>
</evidence>
<name>A0A9W8LNA1_9FUNG</name>
<dbReference type="EMBL" id="JANBUO010003269">
    <property type="protein sequence ID" value="KAJ2791720.1"/>
    <property type="molecule type" value="Genomic_DNA"/>
</dbReference>
<dbReference type="OrthoDB" id="5572759at2759"/>